<name>A0A9W9XZG1_9EURO</name>
<evidence type="ECO:0000313" key="2">
    <source>
        <dbReference type="Proteomes" id="UP001149954"/>
    </source>
</evidence>
<comment type="caution">
    <text evidence="1">The sequence shown here is derived from an EMBL/GenBank/DDBJ whole genome shotgun (WGS) entry which is preliminary data.</text>
</comment>
<sequence length="77" mass="8140">MLSHAHDHKGFDIELVAFPITILMANGVGGLTPHVVETENQSQCVSLDDIADIESRAGIRIQVNCLGEGGGLIKTAD</sequence>
<dbReference type="AlphaFoldDB" id="A0A9W9XZG1"/>
<dbReference type="EMBL" id="JAPWDS010000002">
    <property type="protein sequence ID" value="KAJ5513042.1"/>
    <property type="molecule type" value="Genomic_DNA"/>
</dbReference>
<reference evidence="1" key="2">
    <citation type="journal article" date="2023" name="IMA Fungus">
        <title>Comparative genomic study of the Penicillium genus elucidates a diverse pangenome and 15 lateral gene transfer events.</title>
        <authorList>
            <person name="Petersen C."/>
            <person name="Sorensen T."/>
            <person name="Nielsen M.R."/>
            <person name="Sondergaard T.E."/>
            <person name="Sorensen J.L."/>
            <person name="Fitzpatrick D.A."/>
            <person name="Frisvad J.C."/>
            <person name="Nielsen K.L."/>
        </authorList>
    </citation>
    <scope>NUCLEOTIDE SEQUENCE</scope>
    <source>
        <strain evidence="1">IBT 29495</strain>
    </source>
</reference>
<gene>
    <name evidence="1" type="ORF">N7463_002594</name>
</gene>
<keyword evidence="2" id="KW-1185">Reference proteome</keyword>
<evidence type="ECO:0000313" key="1">
    <source>
        <dbReference type="EMBL" id="KAJ5513042.1"/>
    </source>
</evidence>
<organism evidence="1 2">
    <name type="scientific">Penicillium fimorum</name>
    <dbReference type="NCBI Taxonomy" id="1882269"/>
    <lineage>
        <taxon>Eukaryota</taxon>
        <taxon>Fungi</taxon>
        <taxon>Dikarya</taxon>
        <taxon>Ascomycota</taxon>
        <taxon>Pezizomycotina</taxon>
        <taxon>Eurotiomycetes</taxon>
        <taxon>Eurotiomycetidae</taxon>
        <taxon>Eurotiales</taxon>
        <taxon>Aspergillaceae</taxon>
        <taxon>Penicillium</taxon>
    </lineage>
</organism>
<accession>A0A9W9XZG1</accession>
<proteinExistence type="predicted"/>
<dbReference type="Proteomes" id="UP001149954">
    <property type="component" value="Unassembled WGS sequence"/>
</dbReference>
<reference evidence="1" key="1">
    <citation type="submission" date="2022-12" db="EMBL/GenBank/DDBJ databases">
        <authorList>
            <person name="Petersen C."/>
        </authorList>
    </citation>
    <scope>NUCLEOTIDE SEQUENCE</scope>
    <source>
        <strain evidence="1">IBT 29495</strain>
    </source>
</reference>
<protein>
    <submittedName>
        <fullName evidence="1">Uncharacterized protein</fullName>
    </submittedName>
</protein>